<feature type="compositionally biased region" description="Polar residues" evidence="10">
    <location>
        <begin position="260"/>
        <end position="271"/>
    </location>
</feature>
<evidence type="ECO:0000256" key="9">
    <source>
        <dbReference type="RuleBase" id="RU003945"/>
    </source>
</evidence>
<feature type="domain" description="Membrane insertase YidC/Oxa/ALB C-terminal" evidence="12">
    <location>
        <begin position="26"/>
        <end position="230"/>
    </location>
</feature>
<dbReference type="GO" id="GO:0051205">
    <property type="term" value="P:protein insertion into membrane"/>
    <property type="evidence" value="ECO:0007669"/>
    <property type="project" value="TreeGrafter"/>
</dbReference>
<comment type="caution">
    <text evidence="13">The sequence shown here is derived from an EMBL/GenBank/DDBJ whole genome shotgun (WGS) entry which is preliminary data.</text>
</comment>
<evidence type="ECO:0000256" key="5">
    <source>
        <dbReference type="ARBA" id="ARBA00022927"/>
    </source>
</evidence>
<dbReference type="CDD" id="cd20070">
    <property type="entry name" value="5TM_YidC_Alb3"/>
    <property type="match status" value="1"/>
</dbReference>
<keyword evidence="8" id="KW-0143">Chaperone</keyword>
<evidence type="ECO:0000256" key="10">
    <source>
        <dbReference type="SAM" id="MobiDB-lite"/>
    </source>
</evidence>
<evidence type="ECO:0000256" key="2">
    <source>
        <dbReference type="ARBA" id="ARBA00022448"/>
    </source>
</evidence>
<keyword evidence="7 11" id="KW-0472">Membrane</keyword>
<evidence type="ECO:0000256" key="1">
    <source>
        <dbReference type="ARBA" id="ARBA00004651"/>
    </source>
</evidence>
<dbReference type="PANTHER" id="PTHR12428:SF65">
    <property type="entry name" value="CYTOCHROME C OXIDASE ASSEMBLY PROTEIN COX18, MITOCHONDRIAL"/>
    <property type="match status" value="1"/>
</dbReference>
<feature type="region of interest" description="Disordered" evidence="10">
    <location>
        <begin position="258"/>
        <end position="292"/>
    </location>
</feature>
<dbReference type="InParanoid" id="A0A0M8KAJ7"/>
<evidence type="ECO:0000256" key="11">
    <source>
        <dbReference type="SAM" id="Phobius"/>
    </source>
</evidence>
<evidence type="ECO:0000256" key="3">
    <source>
        <dbReference type="ARBA" id="ARBA00022475"/>
    </source>
</evidence>
<feature type="transmembrane region" description="Helical" evidence="11">
    <location>
        <begin position="191"/>
        <end position="215"/>
    </location>
</feature>
<dbReference type="RefSeq" id="WP_054493844.1">
    <property type="nucleotide sequence ID" value="NZ_BBZA01000225.1"/>
</dbReference>
<dbReference type="NCBIfam" id="TIGR03592">
    <property type="entry name" value="yidC_oxa1_cterm"/>
    <property type="match status" value="1"/>
</dbReference>
<dbReference type="EMBL" id="BBZA01000225">
    <property type="protein sequence ID" value="GAP64102.1"/>
    <property type="molecule type" value="Genomic_DNA"/>
</dbReference>
<dbReference type="Pfam" id="PF02096">
    <property type="entry name" value="60KD_IMP"/>
    <property type="match status" value="1"/>
</dbReference>
<dbReference type="InterPro" id="IPR001708">
    <property type="entry name" value="YidC/ALB3/OXA1/COX18"/>
</dbReference>
<keyword evidence="14" id="KW-1185">Reference proteome</keyword>
<organism evidence="13 14">
    <name type="scientific">Ardenticatena maritima</name>
    <dbReference type="NCBI Taxonomy" id="872965"/>
    <lineage>
        <taxon>Bacteria</taxon>
        <taxon>Bacillati</taxon>
        <taxon>Chloroflexota</taxon>
        <taxon>Ardenticatenia</taxon>
        <taxon>Ardenticatenales</taxon>
        <taxon>Ardenticatenaceae</taxon>
        <taxon>Ardenticatena</taxon>
    </lineage>
</organism>
<feature type="compositionally biased region" description="Basic and acidic residues" evidence="10">
    <location>
        <begin position="273"/>
        <end position="282"/>
    </location>
</feature>
<dbReference type="FunCoup" id="A0A0M8KAJ7">
    <property type="interactions" value="335"/>
</dbReference>
<dbReference type="InterPro" id="IPR047196">
    <property type="entry name" value="YidC_ALB_C"/>
</dbReference>
<dbReference type="Proteomes" id="UP000037784">
    <property type="component" value="Unassembled WGS sequence"/>
</dbReference>
<sequence length="292" mass="32973">MGSLWGAFVQLIVDALVFLHNIVGSYGLAIVLFTILIRLLTFPLTLKQLRSSRAMQELQPKIKEIQEKYKKDREKQTQEMMRLYQEAGVSPLSGCLPMLLQFPIWIGLYRAILHLADEGLLQGGWLFIPSLAEPRGLDWLTNTANWGPQTVQYLLLPVVLVMTQLIVQRMMTPPSNNDGARDPNQAMMQQMMYMMPLMFGFFALQVPSGLSLYWVTSNLFQMLQQWIINNETRFAWLFGGGQSVSVASLSANDTDAVASSVVNPNGSSESVQTEEKGRDKNGAAKRRKRKKR</sequence>
<evidence type="ECO:0000256" key="7">
    <source>
        <dbReference type="ARBA" id="ARBA00023136"/>
    </source>
</evidence>
<dbReference type="PRINTS" id="PR01900">
    <property type="entry name" value="YIDCPROTEIN"/>
</dbReference>
<name>A0A0M8KAJ7_9CHLR</name>
<reference evidence="13 14" key="1">
    <citation type="journal article" date="2015" name="Genome Announc.">
        <title>Draft Genome Sequence of a Heterotrophic Facultative Anaerobic Thermophilic Bacterium, Ardenticatena maritima Strain 110ST.</title>
        <authorList>
            <person name="Kawaichi S."/>
            <person name="Yoshida T."/>
            <person name="Sako Y."/>
            <person name="Nakamura R."/>
        </authorList>
    </citation>
    <scope>NUCLEOTIDE SEQUENCE [LARGE SCALE GENOMIC DNA]</scope>
    <source>
        <strain evidence="13 14">110S</strain>
    </source>
</reference>
<dbReference type="AlphaFoldDB" id="A0A0M8KAJ7"/>
<comment type="subcellular location">
    <subcellularLocation>
        <location evidence="1">Cell membrane</location>
        <topology evidence="1">Multi-pass membrane protein</topology>
    </subcellularLocation>
    <subcellularLocation>
        <location evidence="9">Membrane</location>
        <topology evidence="9">Multi-pass membrane protein</topology>
    </subcellularLocation>
</comment>
<evidence type="ECO:0000256" key="6">
    <source>
        <dbReference type="ARBA" id="ARBA00022989"/>
    </source>
</evidence>
<comment type="similarity">
    <text evidence="9">Belongs to the OXA1/ALB3/YidC family.</text>
</comment>
<proteinExistence type="inferred from homology"/>
<evidence type="ECO:0000256" key="8">
    <source>
        <dbReference type="ARBA" id="ARBA00023186"/>
    </source>
</evidence>
<keyword evidence="4 9" id="KW-0812">Transmembrane</keyword>
<evidence type="ECO:0000313" key="13">
    <source>
        <dbReference type="EMBL" id="GAP64102.1"/>
    </source>
</evidence>
<feature type="compositionally biased region" description="Basic residues" evidence="10">
    <location>
        <begin position="283"/>
        <end position="292"/>
    </location>
</feature>
<dbReference type="GO" id="GO:0005886">
    <property type="term" value="C:plasma membrane"/>
    <property type="evidence" value="ECO:0007669"/>
    <property type="project" value="UniProtKB-SubCell"/>
</dbReference>
<keyword evidence="6 11" id="KW-1133">Transmembrane helix</keyword>
<accession>A0A0M8KAJ7</accession>
<evidence type="ECO:0000256" key="4">
    <source>
        <dbReference type="ARBA" id="ARBA00022692"/>
    </source>
</evidence>
<evidence type="ECO:0000313" key="14">
    <source>
        <dbReference type="Proteomes" id="UP000037784"/>
    </source>
</evidence>
<feature type="transmembrane region" description="Helical" evidence="11">
    <location>
        <begin position="153"/>
        <end position="171"/>
    </location>
</feature>
<protein>
    <submittedName>
        <fullName evidence="13">YidC/Oxa1 family membrane protein insertase</fullName>
    </submittedName>
</protein>
<gene>
    <name evidence="13" type="primary">yidC</name>
    <name evidence="13" type="ORF">ARMA_2525</name>
</gene>
<dbReference type="GO" id="GO:0015031">
    <property type="term" value="P:protein transport"/>
    <property type="evidence" value="ECO:0007669"/>
    <property type="project" value="UniProtKB-KW"/>
</dbReference>
<keyword evidence="5" id="KW-0653">Protein transport</keyword>
<dbReference type="PANTHER" id="PTHR12428">
    <property type="entry name" value="OXA1"/>
    <property type="match status" value="1"/>
</dbReference>
<keyword evidence="2" id="KW-0813">Transport</keyword>
<dbReference type="InterPro" id="IPR028055">
    <property type="entry name" value="YidC/Oxa/ALB_C"/>
</dbReference>
<reference evidence="14" key="2">
    <citation type="submission" date="2015-08" db="EMBL/GenBank/DDBJ databases">
        <title>Draft Genome Sequence of a Heterotrophic Facultative Anaerobic Bacterium Ardenticatena maritima Strain 110S.</title>
        <authorList>
            <person name="Kawaichi S."/>
            <person name="Yoshida T."/>
            <person name="Sako Y."/>
            <person name="Nakamura R."/>
        </authorList>
    </citation>
    <scope>NUCLEOTIDE SEQUENCE [LARGE SCALE GENOMIC DNA]</scope>
    <source>
        <strain evidence="14">110S</strain>
    </source>
</reference>
<evidence type="ECO:0000259" key="12">
    <source>
        <dbReference type="Pfam" id="PF02096"/>
    </source>
</evidence>
<dbReference type="GO" id="GO:0032977">
    <property type="term" value="F:membrane insertase activity"/>
    <property type="evidence" value="ECO:0007669"/>
    <property type="project" value="InterPro"/>
</dbReference>
<feature type="transmembrane region" description="Helical" evidence="11">
    <location>
        <begin position="25"/>
        <end position="46"/>
    </location>
</feature>
<keyword evidence="3" id="KW-1003">Cell membrane</keyword>